<keyword evidence="3" id="KW-0539">Nucleus</keyword>
<evidence type="ECO:0000256" key="1">
    <source>
        <dbReference type="ARBA" id="ARBA00004123"/>
    </source>
</evidence>
<dbReference type="PANTHER" id="PTHR14396:SF10">
    <property type="entry name" value="CLASPIN"/>
    <property type="match status" value="1"/>
</dbReference>
<sequence length="254" mass="28526">MEKLGFNFSLKNVIERYDNEMNVTTGTILIPNEANDKRYQPLKKSLSLPIEESQDLYGKNNATQGNNFYIEESQMLDADGFLKFGSDKKPQQSRSDSPNFKNLIQSQEDTGDMDELLGLCSGRFGDDDKEQPSCKNLFGMNSQAAPDSTQGNMDELLGLCSGNLPQNITSMQICAVVVFIGKNPCKSVLFSLFSTQATQKRSRIKRKADFEEDSNSSLHMVSDTEEEFNEREKVNLKLSIQEVKSLKLSLEVET</sequence>
<dbReference type="GO" id="GO:0007095">
    <property type="term" value="P:mitotic G2 DNA damage checkpoint signaling"/>
    <property type="evidence" value="ECO:0007669"/>
    <property type="project" value="TreeGrafter"/>
</dbReference>
<dbReference type="OrthoDB" id="5859781at2759"/>
<organism evidence="5 6">
    <name type="scientific">Mytilus edulis</name>
    <name type="common">Blue mussel</name>
    <dbReference type="NCBI Taxonomy" id="6550"/>
    <lineage>
        <taxon>Eukaryota</taxon>
        <taxon>Metazoa</taxon>
        <taxon>Spiralia</taxon>
        <taxon>Lophotrochozoa</taxon>
        <taxon>Mollusca</taxon>
        <taxon>Bivalvia</taxon>
        <taxon>Autobranchia</taxon>
        <taxon>Pteriomorphia</taxon>
        <taxon>Mytilida</taxon>
        <taxon>Mytiloidea</taxon>
        <taxon>Mytilidae</taxon>
        <taxon>Mytilinae</taxon>
        <taxon>Mytilus</taxon>
    </lineage>
</organism>
<evidence type="ECO:0000313" key="6">
    <source>
        <dbReference type="Proteomes" id="UP000683360"/>
    </source>
</evidence>
<keyword evidence="2" id="KW-0597">Phosphoprotein</keyword>
<evidence type="ECO:0000256" key="2">
    <source>
        <dbReference type="ARBA" id="ARBA00022553"/>
    </source>
</evidence>
<dbReference type="GO" id="GO:0010997">
    <property type="term" value="F:anaphase-promoting complex binding"/>
    <property type="evidence" value="ECO:0007669"/>
    <property type="project" value="TreeGrafter"/>
</dbReference>
<evidence type="ECO:0000256" key="3">
    <source>
        <dbReference type="ARBA" id="ARBA00023242"/>
    </source>
</evidence>
<feature type="region of interest" description="Disordered" evidence="4">
    <location>
        <begin position="82"/>
        <end position="102"/>
    </location>
</feature>
<keyword evidence="6" id="KW-1185">Reference proteome</keyword>
<comment type="subcellular location">
    <subcellularLocation>
        <location evidence="1">Nucleus</location>
    </subcellularLocation>
</comment>
<evidence type="ECO:0000256" key="4">
    <source>
        <dbReference type="SAM" id="MobiDB-lite"/>
    </source>
</evidence>
<name>A0A8S3TRD5_MYTED</name>
<dbReference type="AlphaFoldDB" id="A0A8S3TRD5"/>
<reference evidence="5" key="1">
    <citation type="submission" date="2021-03" db="EMBL/GenBank/DDBJ databases">
        <authorList>
            <person name="Bekaert M."/>
        </authorList>
    </citation>
    <scope>NUCLEOTIDE SEQUENCE</scope>
</reference>
<dbReference type="EMBL" id="CAJPWZ010002196">
    <property type="protein sequence ID" value="CAG2232980.1"/>
    <property type="molecule type" value="Genomic_DNA"/>
</dbReference>
<dbReference type="Proteomes" id="UP000683360">
    <property type="component" value="Unassembled WGS sequence"/>
</dbReference>
<dbReference type="PANTHER" id="PTHR14396">
    <property type="entry name" value="CLASPIN"/>
    <property type="match status" value="1"/>
</dbReference>
<dbReference type="GO" id="GO:0005634">
    <property type="term" value="C:nucleus"/>
    <property type="evidence" value="ECO:0007669"/>
    <property type="project" value="UniProtKB-SubCell"/>
</dbReference>
<proteinExistence type="predicted"/>
<evidence type="ECO:0000313" key="5">
    <source>
        <dbReference type="EMBL" id="CAG2232980.1"/>
    </source>
</evidence>
<dbReference type="InterPro" id="IPR024146">
    <property type="entry name" value="Claspin"/>
</dbReference>
<dbReference type="GO" id="GO:0033314">
    <property type="term" value="P:mitotic DNA replication checkpoint signaling"/>
    <property type="evidence" value="ECO:0007669"/>
    <property type="project" value="TreeGrafter"/>
</dbReference>
<feature type="compositionally biased region" description="Polar residues" evidence="4">
    <location>
        <begin position="92"/>
        <end position="102"/>
    </location>
</feature>
<protein>
    <submittedName>
        <fullName evidence="5">Uncharacterized protein</fullName>
    </submittedName>
</protein>
<comment type="caution">
    <text evidence="5">The sequence shown here is derived from an EMBL/GenBank/DDBJ whole genome shotgun (WGS) entry which is preliminary data.</text>
</comment>
<gene>
    <name evidence="5" type="ORF">MEDL_45674</name>
</gene>
<accession>A0A8S3TRD5</accession>